<dbReference type="GO" id="GO:0005524">
    <property type="term" value="F:ATP binding"/>
    <property type="evidence" value="ECO:0007669"/>
    <property type="project" value="UniProtKB-KW"/>
</dbReference>
<evidence type="ECO:0000256" key="6">
    <source>
        <dbReference type="ARBA" id="ARBA00023065"/>
    </source>
</evidence>
<feature type="domain" description="ATP synthase A/B type C-terminal" evidence="7">
    <location>
        <begin position="47"/>
        <end position="106"/>
    </location>
</feature>
<keyword evidence="3" id="KW-0547">Nucleotide-binding</keyword>
<dbReference type="InterPro" id="IPR055190">
    <property type="entry name" value="ATP-synt_VA_C"/>
</dbReference>
<comment type="similarity">
    <text evidence="1">Belongs to the ATPase alpha/beta chains family.</text>
</comment>
<feature type="non-terminal residue" evidence="8">
    <location>
        <position position="1"/>
    </location>
</feature>
<evidence type="ECO:0000256" key="4">
    <source>
        <dbReference type="ARBA" id="ARBA00022840"/>
    </source>
</evidence>
<dbReference type="InterPro" id="IPR020003">
    <property type="entry name" value="ATPase_a/bsu_AS"/>
</dbReference>
<sequence>QGTLKVVGAFQGLSRARSDARRYPAIDPLDSWSKYTGIIDPEKVACVQSLLRRGNEVRQMMTVVGEEGTSIEDFTIALKADFFDNCYLQQNAFDEVDAATPAKRQQFVFDKVLEVLKLEFDFKDKDQARETLVEASDLYRNWNYAATDSDEYKQYLSQIDDFIATKGAGK</sequence>
<dbReference type="PANTHER" id="PTHR43607">
    <property type="entry name" value="V-TYPE PROTON ATPASE CATALYTIC SUBUNIT A"/>
    <property type="match status" value="1"/>
</dbReference>
<keyword evidence="5" id="KW-1278">Translocase</keyword>
<dbReference type="GO" id="GO:0046961">
    <property type="term" value="F:proton-transporting ATPase activity, rotational mechanism"/>
    <property type="evidence" value="ECO:0007669"/>
    <property type="project" value="InterPro"/>
</dbReference>
<keyword evidence="4" id="KW-0067">ATP-binding</keyword>
<dbReference type="Pfam" id="PF22919">
    <property type="entry name" value="ATP-synt_VA_C"/>
    <property type="match status" value="1"/>
</dbReference>
<comment type="caution">
    <text evidence="8">The sequence shown here is derived from an EMBL/GenBank/DDBJ whole genome shotgun (WGS) entry which is preliminary data.</text>
</comment>
<organism evidence="8">
    <name type="scientific">marine sediment metagenome</name>
    <dbReference type="NCBI Taxonomy" id="412755"/>
    <lineage>
        <taxon>unclassified sequences</taxon>
        <taxon>metagenomes</taxon>
        <taxon>ecological metagenomes</taxon>
    </lineage>
</organism>
<proteinExistence type="inferred from homology"/>
<evidence type="ECO:0000259" key="7">
    <source>
        <dbReference type="Pfam" id="PF22919"/>
    </source>
</evidence>
<dbReference type="EMBL" id="BARS01056182">
    <property type="protein sequence ID" value="GAG52111.1"/>
    <property type="molecule type" value="Genomic_DNA"/>
</dbReference>
<evidence type="ECO:0000256" key="3">
    <source>
        <dbReference type="ARBA" id="ARBA00022741"/>
    </source>
</evidence>
<dbReference type="GO" id="GO:0046034">
    <property type="term" value="P:ATP metabolic process"/>
    <property type="evidence" value="ECO:0007669"/>
    <property type="project" value="InterPro"/>
</dbReference>
<protein>
    <recommendedName>
        <fullName evidence="7">ATP synthase A/B type C-terminal domain-containing protein</fullName>
    </recommendedName>
</protein>
<evidence type="ECO:0000256" key="5">
    <source>
        <dbReference type="ARBA" id="ARBA00022967"/>
    </source>
</evidence>
<dbReference type="SUPFAM" id="SSF47917">
    <property type="entry name" value="C-terminal domain of alpha and beta subunits of F1 ATP synthase"/>
    <property type="match status" value="1"/>
</dbReference>
<dbReference type="PROSITE" id="PS00152">
    <property type="entry name" value="ATPASE_ALPHA_BETA"/>
    <property type="match status" value="1"/>
</dbReference>
<keyword evidence="2" id="KW-0813">Transport</keyword>
<keyword evidence="6" id="KW-0406">Ion transport</keyword>
<gene>
    <name evidence="8" type="ORF">S01H1_82814</name>
</gene>
<reference evidence="8" key="1">
    <citation type="journal article" date="2014" name="Front. Microbiol.">
        <title>High frequency of phylogenetically diverse reductive dehalogenase-homologous genes in deep subseafloor sedimentary metagenomes.</title>
        <authorList>
            <person name="Kawai M."/>
            <person name="Futagami T."/>
            <person name="Toyoda A."/>
            <person name="Takaki Y."/>
            <person name="Nishi S."/>
            <person name="Hori S."/>
            <person name="Arai W."/>
            <person name="Tsubouchi T."/>
            <person name="Morono Y."/>
            <person name="Uchiyama I."/>
            <person name="Ito T."/>
            <person name="Fujiyama A."/>
            <person name="Inagaki F."/>
            <person name="Takami H."/>
        </authorList>
    </citation>
    <scope>NUCLEOTIDE SEQUENCE</scope>
    <source>
        <strain evidence="8">Expedition CK06-06</strain>
    </source>
</reference>
<dbReference type="PANTHER" id="PTHR43607:SF1">
    <property type="entry name" value="H(+)-TRANSPORTING TWO-SECTOR ATPASE"/>
    <property type="match status" value="1"/>
</dbReference>
<evidence type="ECO:0000256" key="2">
    <source>
        <dbReference type="ARBA" id="ARBA00022448"/>
    </source>
</evidence>
<name>X0ZVI5_9ZZZZ</name>
<evidence type="ECO:0000313" key="8">
    <source>
        <dbReference type="EMBL" id="GAG52111.1"/>
    </source>
</evidence>
<dbReference type="InterPro" id="IPR022878">
    <property type="entry name" value="V-ATPase_asu"/>
</dbReference>
<dbReference type="Gene3D" id="3.40.50.12240">
    <property type="match status" value="1"/>
</dbReference>
<dbReference type="AlphaFoldDB" id="X0ZVI5"/>
<accession>X0ZVI5</accession>
<evidence type="ECO:0000256" key="1">
    <source>
        <dbReference type="ARBA" id="ARBA00008936"/>
    </source>
</evidence>